<dbReference type="Proteomes" id="UP001500657">
    <property type="component" value="Unassembled WGS sequence"/>
</dbReference>
<evidence type="ECO:0000259" key="8">
    <source>
        <dbReference type="Pfam" id="PF02308"/>
    </source>
</evidence>
<feature type="transmembrane region" description="Helical" evidence="7">
    <location>
        <begin position="71"/>
        <end position="89"/>
    </location>
</feature>
<comment type="similarity">
    <text evidence="2 7">Belongs to the MgtC/SapB family.</text>
</comment>
<feature type="transmembrane region" description="Helical" evidence="7">
    <location>
        <begin position="119"/>
        <end position="137"/>
    </location>
</feature>
<dbReference type="RefSeq" id="WP_343882040.1">
    <property type="nucleotide sequence ID" value="NZ_BAAAFO010000002.1"/>
</dbReference>
<evidence type="ECO:0000256" key="7">
    <source>
        <dbReference type="RuleBase" id="RU365041"/>
    </source>
</evidence>
<keyword evidence="3" id="KW-1003">Cell membrane</keyword>
<evidence type="ECO:0000256" key="3">
    <source>
        <dbReference type="ARBA" id="ARBA00022475"/>
    </source>
</evidence>
<evidence type="ECO:0000256" key="6">
    <source>
        <dbReference type="ARBA" id="ARBA00023136"/>
    </source>
</evidence>
<sequence length="236" mass="24917">MIDTWEILQRLLLAAVLGAVIGADRERREWAAGLRTHMLVCVGAALAIIVSAYGFGEALKNPGVVLDPSRVAAQVVSGIGFLGAGTILFMQREQVVRGLTTAAGLWAVASIGLAAGAGLYAAAAMTTALIWIILVLLKPLQRRLFTRSNLRPRVLLSLAGDGAVARVESVVAAQRLPLFKLILNCRRDGDDQLVLIFERGVDGTRLAALTDALRVLEGVTAIRLGVAVRHGAGAAR</sequence>
<dbReference type="InterPro" id="IPR049177">
    <property type="entry name" value="MgtC_SapB_SrpB_YhiD_N"/>
</dbReference>
<evidence type="ECO:0000256" key="1">
    <source>
        <dbReference type="ARBA" id="ARBA00004651"/>
    </source>
</evidence>
<protein>
    <recommendedName>
        <fullName evidence="7">Protein MgtC</fullName>
    </recommendedName>
</protein>
<evidence type="ECO:0000256" key="5">
    <source>
        <dbReference type="ARBA" id="ARBA00022989"/>
    </source>
</evidence>
<comment type="subcellular location">
    <subcellularLocation>
        <location evidence="7">Cell inner membrane</location>
        <topology evidence="7">Multi-pass membrane protein</topology>
    </subcellularLocation>
    <subcellularLocation>
        <location evidence="1">Cell membrane</location>
        <topology evidence="1">Multi-pass membrane protein</topology>
    </subcellularLocation>
</comment>
<dbReference type="InterPro" id="IPR003416">
    <property type="entry name" value="MgtC/SapB/SrpB/YhiD_fam"/>
</dbReference>
<gene>
    <name evidence="9" type="ORF">GCM10009126_16500</name>
</gene>
<name>A0ABP3E4M9_9GAMM</name>
<keyword evidence="10" id="KW-1185">Reference proteome</keyword>
<comment type="caution">
    <text evidence="9">The sequence shown here is derived from an EMBL/GenBank/DDBJ whole genome shotgun (WGS) entry which is preliminary data.</text>
</comment>
<proteinExistence type="inferred from homology"/>
<accession>A0ABP3E4M9</accession>
<dbReference type="PANTHER" id="PTHR33778:SF1">
    <property type="entry name" value="MAGNESIUM TRANSPORTER YHID-RELATED"/>
    <property type="match status" value="1"/>
</dbReference>
<feature type="transmembrane region" description="Helical" evidence="7">
    <location>
        <begin position="36"/>
        <end position="56"/>
    </location>
</feature>
<organism evidence="9 10">
    <name type="scientific">Rhodanobacter caeni</name>
    <dbReference type="NCBI Taxonomy" id="657654"/>
    <lineage>
        <taxon>Bacteria</taxon>
        <taxon>Pseudomonadati</taxon>
        <taxon>Pseudomonadota</taxon>
        <taxon>Gammaproteobacteria</taxon>
        <taxon>Lysobacterales</taxon>
        <taxon>Rhodanobacteraceae</taxon>
        <taxon>Rhodanobacter</taxon>
    </lineage>
</organism>
<dbReference type="PANTHER" id="PTHR33778">
    <property type="entry name" value="PROTEIN MGTC"/>
    <property type="match status" value="1"/>
</dbReference>
<feature type="domain" description="MgtC/SapB/SrpB/YhiD N-terminal" evidence="8">
    <location>
        <begin position="11"/>
        <end position="142"/>
    </location>
</feature>
<dbReference type="Pfam" id="PF02308">
    <property type="entry name" value="MgtC"/>
    <property type="match status" value="1"/>
</dbReference>
<keyword evidence="6 7" id="KW-0472">Membrane</keyword>
<dbReference type="EMBL" id="BAAAFO010000002">
    <property type="protein sequence ID" value="GAA0251839.1"/>
    <property type="molecule type" value="Genomic_DNA"/>
</dbReference>
<keyword evidence="7" id="KW-0997">Cell inner membrane</keyword>
<keyword evidence="4 7" id="KW-0812">Transmembrane</keyword>
<reference evidence="10" key="1">
    <citation type="journal article" date="2019" name="Int. J. Syst. Evol. Microbiol.">
        <title>The Global Catalogue of Microorganisms (GCM) 10K type strain sequencing project: providing services to taxonomists for standard genome sequencing and annotation.</title>
        <authorList>
            <consortium name="The Broad Institute Genomics Platform"/>
            <consortium name="The Broad Institute Genome Sequencing Center for Infectious Disease"/>
            <person name="Wu L."/>
            <person name="Ma J."/>
        </authorList>
    </citation>
    <scope>NUCLEOTIDE SEQUENCE [LARGE SCALE GENOMIC DNA]</scope>
    <source>
        <strain evidence="10">JCM 16242</strain>
    </source>
</reference>
<evidence type="ECO:0000256" key="2">
    <source>
        <dbReference type="ARBA" id="ARBA00009298"/>
    </source>
</evidence>
<dbReference type="PRINTS" id="PR01837">
    <property type="entry name" value="MGTCSAPBPROT"/>
</dbReference>
<keyword evidence="5 7" id="KW-1133">Transmembrane helix</keyword>
<evidence type="ECO:0000313" key="9">
    <source>
        <dbReference type="EMBL" id="GAA0251839.1"/>
    </source>
</evidence>
<evidence type="ECO:0000313" key="10">
    <source>
        <dbReference type="Proteomes" id="UP001500657"/>
    </source>
</evidence>
<evidence type="ECO:0000256" key="4">
    <source>
        <dbReference type="ARBA" id="ARBA00022692"/>
    </source>
</evidence>